<comment type="caution">
    <text evidence="1">The sequence shown here is derived from an EMBL/GenBank/DDBJ whole genome shotgun (WGS) entry which is preliminary data.</text>
</comment>
<dbReference type="EMBL" id="CAVMJV010000009">
    <property type="protein sequence ID" value="CAK5039180.1"/>
    <property type="molecule type" value="Genomic_DNA"/>
</dbReference>
<accession>A0ACB0YB30</accession>
<keyword evidence="2" id="KW-1185">Reference proteome</keyword>
<protein>
    <submittedName>
        <fullName evidence="1">Uncharacterized protein</fullName>
    </submittedName>
</protein>
<sequence length="104" mass="12646">MKNSEGENEFVQFICSEIEIFFKNVGKIFLIGEFTDNEDNIKNEIKNFFKVLKKKWKEENPTMIKKVARKVKEWVKEKKAKYEENKKNKKLKKEKEYEDIYGKK</sequence>
<name>A0ACB0YB30_MELEN</name>
<gene>
    <name evidence="1" type="ORF">MENTE1834_LOCUS9853</name>
</gene>
<evidence type="ECO:0000313" key="1">
    <source>
        <dbReference type="EMBL" id="CAK5039180.1"/>
    </source>
</evidence>
<organism evidence="1 2">
    <name type="scientific">Meloidogyne enterolobii</name>
    <name type="common">Root-knot nematode worm</name>
    <name type="synonym">Meloidogyne mayaguensis</name>
    <dbReference type="NCBI Taxonomy" id="390850"/>
    <lineage>
        <taxon>Eukaryota</taxon>
        <taxon>Metazoa</taxon>
        <taxon>Ecdysozoa</taxon>
        <taxon>Nematoda</taxon>
        <taxon>Chromadorea</taxon>
        <taxon>Rhabditida</taxon>
        <taxon>Tylenchina</taxon>
        <taxon>Tylenchomorpha</taxon>
        <taxon>Tylenchoidea</taxon>
        <taxon>Meloidogynidae</taxon>
        <taxon>Meloidogyninae</taxon>
        <taxon>Meloidogyne</taxon>
    </lineage>
</organism>
<dbReference type="Proteomes" id="UP001497535">
    <property type="component" value="Unassembled WGS sequence"/>
</dbReference>
<proteinExistence type="predicted"/>
<reference evidence="1" key="1">
    <citation type="submission" date="2023-11" db="EMBL/GenBank/DDBJ databases">
        <authorList>
            <person name="Poullet M."/>
        </authorList>
    </citation>
    <scope>NUCLEOTIDE SEQUENCE</scope>
    <source>
        <strain evidence="1">E1834</strain>
    </source>
</reference>
<evidence type="ECO:0000313" key="2">
    <source>
        <dbReference type="Proteomes" id="UP001497535"/>
    </source>
</evidence>